<gene>
    <name evidence="1" type="ORF">FM21_18185</name>
</gene>
<dbReference type="Proteomes" id="UP000029095">
    <property type="component" value="Unassembled WGS sequence"/>
</dbReference>
<evidence type="ECO:0000313" key="2">
    <source>
        <dbReference type="Proteomes" id="UP000029095"/>
    </source>
</evidence>
<comment type="caution">
    <text evidence="1">The sequence shown here is derived from an EMBL/GenBank/DDBJ whole genome shotgun (WGS) entry which is preliminary data.</text>
</comment>
<dbReference type="AlphaFoldDB" id="A0A086MV89"/>
<dbReference type="HOGENOM" id="CLU_2920852_0_0_11"/>
<dbReference type="EMBL" id="JNFQ01000002">
    <property type="protein sequence ID" value="KFG72807.1"/>
    <property type="molecule type" value="Genomic_DNA"/>
</dbReference>
<protein>
    <submittedName>
        <fullName evidence="1">Uncharacterized protein</fullName>
    </submittedName>
</protein>
<sequence>MSAAQQIPSVQGQPQMTCRIDLFLRPAIGQYGPHRCAFGVAHQRVGRMPVGAFTRGDSGYG</sequence>
<evidence type="ECO:0000313" key="1">
    <source>
        <dbReference type="EMBL" id="KFG72807.1"/>
    </source>
</evidence>
<reference evidence="1 2" key="1">
    <citation type="submission" date="2014-05" db="EMBL/GenBank/DDBJ databases">
        <title>Complete genome sequence of the Streptomyces mutabilis TRM45540.</title>
        <authorList>
            <person name="Luo X."/>
            <person name="Zhang L."/>
        </authorList>
    </citation>
    <scope>NUCLEOTIDE SEQUENCE [LARGE SCALE GENOMIC DNA]</scope>
    <source>
        <strain evidence="1 2">TRM45540</strain>
    </source>
</reference>
<proteinExistence type="predicted"/>
<organism evidence="1 2">
    <name type="scientific">Streptomyces mutabilis</name>
    <dbReference type="NCBI Taxonomy" id="67332"/>
    <lineage>
        <taxon>Bacteria</taxon>
        <taxon>Bacillati</taxon>
        <taxon>Actinomycetota</taxon>
        <taxon>Actinomycetes</taxon>
        <taxon>Kitasatosporales</taxon>
        <taxon>Streptomycetaceae</taxon>
        <taxon>Streptomyces</taxon>
    </lineage>
</organism>
<name>A0A086MV89_9ACTN</name>
<accession>A0A086MV89</accession>
<keyword evidence="2" id="KW-1185">Reference proteome</keyword>